<name>A0A0D2WR10_CAPO3</name>
<evidence type="ECO:0000313" key="12">
    <source>
        <dbReference type="Proteomes" id="UP000008743"/>
    </source>
</evidence>
<dbReference type="Pfam" id="PF01636">
    <property type="entry name" value="APH"/>
    <property type="match status" value="1"/>
</dbReference>
<evidence type="ECO:0000256" key="4">
    <source>
        <dbReference type="ARBA" id="ARBA00022679"/>
    </source>
</evidence>
<dbReference type="GO" id="GO:0005737">
    <property type="term" value="C:cytoplasm"/>
    <property type="evidence" value="ECO:0007669"/>
    <property type="project" value="UniProtKB-SubCell"/>
</dbReference>
<accession>A0A0D2WR10</accession>
<evidence type="ECO:0000313" key="11">
    <source>
        <dbReference type="EMBL" id="KJE93548.1"/>
    </source>
</evidence>
<reference evidence="12" key="1">
    <citation type="submission" date="2011-02" db="EMBL/GenBank/DDBJ databases">
        <title>The Genome Sequence of Capsaspora owczarzaki ATCC 30864.</title>
        <authorList>
            <person name="Russ C."/>
            <person name="Cuomo C."/>
            <person name="Burger G."/>
            <person name="Gray M.W."/>
            <person name="Holland P.W.H."/>
            <person name="King N."/>
            <person name="Lang F.B.F."/>
            <person name="Roger A.J."/>
            <person name="Ruiz-Trillo I."/>
            <person name="Young S.K."/>
            <person name="Zeng Q."/>
            <person name="Gargeya S."/>
            <person name="Alvarado L."/>
            <person name="Berlin A."/>
            <person name="Chapman S.B."/>
            <person name="Chen Z."/>
            <person name="Freedman E."/>
            <person name="Gellesch M."/>
            <person name="Goldberg J."/>
            <person name="Griggs A."/>
            <person name="Gujja S."/>
            <person name="Heilman E."/>
            <person name="Heiman D."/>
            <person name="Howarth C."/>
            <person name="Mehta T."/>
            <person name="Neiman D."/>
            <person name="Pearson M."/>
            <person name="Roberts A."/>
            <person name="Saif S."/>
            <person name="Shea T."/>
            <person name="Shenoy N."/>
            <person name="Sisk P."/>
            <person name="Stolte C."/>
            <person name="Sykes S."/>
            <person name="White J."/>
            <person name="Yandava C."/>
            <person name="Haas B."/>
            <person name="Nusbaum C."/>
            <person name="Birren B."/>
        </authorList>
    </citation>
    <scope>NUCLEOTIDE SEQUENCE</scope>
    <source>
        <strain evidence="12">ATCC 30864</strain>
    </source>
</reference>
<comment type="function">
    <text evidence="7">Catalyzes the GTP-dependent phosphorylation of 5-hydroxy-L-lysine.</text>
</comment>
<dbReference type="InterPro" id="IPR050249">
    <property type="entry name" value="Pseudomonas-type_ThrB"/>
</dbReference>
<comment type="subcellular location">
    <subcellularLocation>
        <location evidence="1">Cytoplasm</location>
    </subcellularLocation>
</comment>
<dbReference type="EC" id="2.7.1.81" evidence="8"/>
<dbReference type="InterPro" id="IPR002575">
    <property type="entry name" value="Aminoglycoside_PTrfase"/>
</dbReference>
<dbReference type="Proteomes" id="UP000008743">
    <property type="component" value="Unassembled WGS sequence"/>
</dbReference>
<dbReference type="PANTHER" id="PTHR21064">
    <property type="entry name" value="AMINOGLYCOSIDE PHOSPHOTRANSFERASE DOMAIN-CONTAINING PROTEIN-RELATED"/>
    <property type="match status" value="1"/>
</dbReference>
<keyword evidence="4" id="KW-0808">Transferase</keyword>
<dbReference type="InParanoid" id="A0A0D2WR10"/>
<proteinExistence type="inferred from homology"/>
<dbReference type="AlphaFoldDB" id="A0A0D2WR10"/>
<comment type="similarity">
    <text evidence="2">Belongs to the aminoglycoside phosphotransferase family.</text>
</comment>
<comment type="catalytic activity">
    <reaction evidence="6">
        <text>(5R)-5-hydroxy-L-lysine + GTP = (5R)-5-phosphooxy-L-lysine + GDP + H(+)</text>
        <dbReference type="Rhea" id="RHEA:19049"/>
        <dbReference type="ChEBI" id="CHEBI:15378"/>
        <dbReference type="ChEBI" id="CHEBI:37565"/>
        <dbReference type="ChEBI" id="CHEBI:57882"/>
        <dbReference type="ChEBI" id="CHEBI:58189"/>
        <dbReference type="ChEBI" id="CHEBI:58357"/>
        <dbReference type="EC" id="2.7.1.81"/>
    </reaction>
</comment>
<evidence type="ECO:0000256" key="7">
    <source>
        <dbReference type="ARBA" id="ARBA00037368"/>
    </source>
</evidence>
<evidence type="ECO:0000256" key="1">
    <source>
        <dbReference type="ARBA" id="ARBA00004496"/>
    </source>
</evidence>
<protein>
    <recommendedName>
        <fullName evidence="9">Hydroxylysine kinase</fullName>
        <ecNumber evidence="8">2.7.1.81</ecNumber>
    </recommendedName>
</protein>
<evidence type="ECO:0000259" key="10">
    <source>
        <dbReference type="Pfam" id="PF01636"/>
    </source>
</evidence>
<keyword evidence="3" id="KW-0963">Cytoplasm</keyword>
<evidence type="ECO:0000256" key="3">
    <source>
        <dbReference type="ARBA" id="ARBA00022490"/>
    </source>
</evidence>
<organism evidence="11 12">
    <name type="scientific">Capsaspora owczarzaki (strain ATCC 30864)</name>
    <dbReference type="NCBI Taxonomy" id="595528"/>
    <lineage>
        <taxon>Eukaryota</taxon>
        <taxon>Filasterea</taxon>
        <taxon>Capsaspora</taxon>
    </lineage>
</organism>
<dbReference type="PANTHER" id="PTHR21064:SF1">
    <property type="entry name" value="HYDROXYLYSINE KINASE"/>
    <property type="match status" value="1"/>
</dbReference>
<evidence type="ECO:0000256" key="9">
    <source>
        <dbReference type="ARBA" id="ARBA00040505"/>
    </source>
</evidence>
<dbReference type="RefSeq" id="XP_004348146.1">
    <property type="nucleotide sequence ID" value="XM_004348096.2"/>
</dbReference>
<feature type="domain" description="Aminoglycoside phosphotransferase" evidence="10">
    <location>
        <begin position="85"/>
        <end position="322"/>
    </location>
</feature>
<keyword evidence="5" id="KW-0418">Kinase</keyword>
<keyword evidence="12" id="KW-1185">Reference proteome</keyword>
<dbReference type="OrthoDB" id="9973935at2759"/>
<dbReference type="eggNOG" id="ENOG502QT7T">
    <property type="taxonomic scope" value="Eukaryota"/>
</dbReference>
<dbReference type="STRING" id="595528.A0A0D2WR10"/>
<dbReference type="Gene3D" id="3.90.1200.10">
    <property type="match status" value="1"/>
</dbReference>
<gene>
    <name evidence="11" type="ORF">CAOG_004318</name>
</gene>
<dbReference type="OMA" id="FYDTFDC"/>
<dbReference type="GO" id="GO:0047992">
    <property type="term" value="F:hydroxylysine kinase activity"/>
    <property type="evidence" value="ECO:0007669"/>
    <property type="project" value="UniProtKB-EC"/>
</dbReference>
<sequence>MASTVTTPEPATTAAAAAAAVISGDSSSITKPVLSQEQVKHVLATYFGIQAELLKEFPSYDDLNYFVRGVGVVVESASPALAQIENGASHEYVLKINNCGEDRHALDLQNKAMMHLRSLKCPAPPVMPSLVNGGAVMFEINPSTLALEPTTTTESASSPASLPVRLLGFVPGTLLYEIKPHAAHYEAVGRFVATMADAFDTFDHPAATRDFMWDLRHAPRFRKHLELVKLPERHAIAQSILDAFDATVGPLMTEAWANPPALDAETGLRIGIIHGDCNDHNILVAQEPPQVIGIIDFGDVVRSHLVFDVAIAAAYCVLDQSDPVAVAASVLSGYLAKRSLNRTELEVFGLLLCVRLAMSVLMSARKQIMYPDDEYLRVTERPAWAALTWIFSRPGGLAAFSNDVCSRAQQAQV</sequence>
<evidence type="ECO:0000256" key="8">
    <source>
        <dbReference type="ARBA" id="ARBA00038873"/>
    </source>
</evidence>
<dbReference type="PhylomeDB" id="A0A0D2WR10"/>
<evidence type="ECO:0000256" key="5">
    <source>
        <dbReference type="ARBA" id="ARBA00022777"/>
    </source>
</evidence>
<evidence type="ECO:0000256" key="6">
    <source>
        <dbReference type="ARBA" id="ARBA00036820"/>
    </source>
</evidence>
<dbReference type="InterPro" id="IPR011009">
    <property type="entry name" value="Kinase-like_dom_sf"/>
</dbReference>
<evidence type="ECO:0000256" key="2">
    <source>
        <dbReference type="ARBA" id="ARBA00006219"/>
    </source>
</evidence>
<dbReference type="SUPFAM" id="SSF56112">
    <property type="entry name" value="Protein kinase-like (PK-like)"/>
    <property type="match status" value="1"/>
</dbReference>
<dbReference type="EMBL" id="KE346365">
    <property type="protein sequence ID" value="KJE93548.1"/>
    <property type="molecule type" value="Genomic_DNA"/>
</dbReference>